<keyword evidence="2" id="KW-1185">Reference proteome</keyword>
<name>A0AA43Q6L4_9GAMM</name>
<gene>
    <name evidence="1" type="ORF">PSU93_09455</name>
</gene>
<comment type="caution">
    <text evidence="1">The sequence shown here is derived from an EMBL/GenBank/DDBJ whole genome shotgun (WGS) entry which is preliminary data.</text>
</comment>
<evidence type="ECO:0000313" key="1">
    <source>
        <dbReference type="EMBL" id="MDI1231362.1"/>
    </source>
</evidence>
<protein>
    <submittedName>
        <fullName evidence="1">Uncharacterized protein</fullName>
    </submittedName>
</protein>
<accession>A0AA43Q6L4</accession>
<dbReference type="EMBL" id="JAQSDF010000027">
    <property type="protein sequence ID" value="MDI1231362.1"/>
    <property type="molecule type" value="Genomic_DNA"/>
</dbReference>
<sequence>MTTQELRAKAASCRERAARLTGCEQHRELQRAQALECEAGEREYYRTRMAGCKRLTNTKEAAHG</sequence>
<dbReference type="AlphaFoldDB" id="A0AA43Q6L4"/>
<reference evidence="1" key="1">
    <citation type="submission" date="2023-01" db="EMBL/GenBank/DDBJ databases">
        <title>Biogeochemical cycle of methane in antarctic sediments.</title>
        <authorList>
            <person name="Roldan D.M."/>
            <person name="Menes R.J."/>
        </authorList>
    </citation>
    <scope>NUCLEOTIDE SEQUENCE [LARGE SCALE GENOMIC DNA]</scope>
    <source>
        <strain evidence="1">K-2018 MAG008</strain>
    </source>
</reference>
<dbReference type="Proteomes" id="UP001160519">
    <property type="component" value="Unassembled WGS sequence"/>
</dbReference>
<evidence type="ECO:0000313" key="2">
    <source>
        <dbReference type="Proteomes" id="UP001160519"/>
    </source>
</evidence>
<proteinExistence type="predicted"/>
<organism evidence="1 2">
    <name type="scientific">Candidatus Methylobacter titanis</name>
    <dbReference type="NCBI Taxonomy" id="3053457"/>
    <lineage>
        <taxon>Bacteria</taxon>
        <taxon>Pseudomonadati</taxon>
        <taxon>Pseudomonadota</taxon>
        <taxon>Gammaproteobacteria</taxon>
        <taxon>Methylococcales</taxon>
        <taxon>Methylococcaceae</taxon>
        <taxon>Methylobacter</taxon>
    </lineage>
</organism>